<evidence type="ECO:0000313" key="6">
    <source>
        <dbReference type="EMBL" id="PLB41252.1"/>
    </source>
</evidence>
<protein>
    <recommendedName>
        <fullName evidence="5">Chromo domain-containing protein</fullName>
    </recommendedName>
</protein>
<dbReference type="Proteomes" id="UP000234585">
    <property type="component" value="Unassembled WGS sequence"/>
</dbReference>
<feature type="region of interest" description="Disordered" evidence="4">
    <location>
        <begin position="1"/>
        <end position="46"/>
    </location>
</feature>
<feature type="domain" description="Chromo" evidence="5">
    <location>
        <begin position="49"/>
        <end position="110"/>
    </location>
</feature>
<keyword evidence="7" id="KW-1185">Reference proteome</keyword>
<dbReference type="InterPro" id="IPR008251">
    <property type="entry name" value="Chromo_shadow_dom"/>
</dbReference>
<organism evidence="6 7">
    <name type="scientific">Aspergillus candidus</name>
    <dbReference type="NCBI Taxonomy" id="41067"/>
    <lineage>
        <taxon>Eukaryota</taxon>
        <taxon>Fungi</taxon>
        <taxon>Dikarya</taxon>
        <taxon>Ascomycota</taxon>
        <taxon>Pezizomycotina</taxon>
        <taxon>Eurotiomycetes</taxon>
        <taxon>Eurotiomycetidae</taxon>
        <taxon>Eurotiales</taxon>
        <taxon>Aspergillaceae</taxon>
        <taxon>Aspergillus</taxon>
        <taxon>Aspergillus subgen. Circumdati</taxon>
    </lineage>
</organism>
<feature type="compositionally biased region" description="Basic and acidic residues" evidence="4">
    <location>
        <begin position="128"/>
        <end position="141"/>
    </location>
</feature>
<evidence type="ECO:0000259" key="5">
    <source>
        <dbReference type="PROSITE" id="PS50013"/>
    </source>
</evidence>
<feature type="compositionally biased region" description="Basic and acidic residues" evidence="4">
    <location>
        <begin position="80"/>
        <end position="100"/>
    </location>
</feature>
<proteinExistence type="predicted"/>
<keyword evidence="3" id="KW-0539">Nucleus</keyword>
<comment type="subunit">
    <text evidence="2">Component of the NuA4 histone acetyltransferase complex.</text>
</comment>
<sequence length="230" mass="26373">MPPPLEDVSDSESTGDSIPFNSAAESKDRDVAMEENDEDGDGEEEEDMFVVDKIEGHEFAKNGALLLLVKWKDYEDPADRTYEPEENLEGAKDAVDEYYRKLGGRPQKPEPKKRKSMGGRPPKSAAVKQEKQEKQEKPEPKRQRKSRGAVEDEPAENNDTPNWMPKSKNWEKEVKSVETILRDAETDGLVAFLLWENGKKSKVSIEMCYDRCPRKMLQFYESHLVFKDES</sequence>
<gene>
    <name evidence="6" type="ORF">BDW47DRAFT_99784</name>
</gene>
<dbReference type="GO" id="GO:0005634">
    <property type="term" value="C:nucleus"/>
    <property type="evidence" value="ECO:0007669"/>
    <property type="project" value="UniProtKB-SubCell"/>
</dbReference>
<dbReference type="GO" id="GO:0006338">
    <property type="term" value="P:chromatin remodeling"/>
    <property type="evidence" value="ECO:0007669"/>
    <property type="project" value="UniProtKB-ARBA"/>
</dbReference>
<dbReference type="GeneID" id="36528097"/>
<evidence type="ECO:0000256" key="1">
    <source>
        <dbReference type="ARBA" id="ARBA00004123"/>
    </source>
</evidence>
<evidence type="ECO:0000313" key="7">
    <source>
        <dbReference type="Proteomes" id="UP000234585"/>
    </source>
</evidence>
<accession>A0A2I2FKW0</accession>
<dbReference type="InterPro" id="IPR000953">
    <property type="entry name" value="Chromo/chromo_shadow_dom"/>
</dbReference>
<reference evidence="6 7" key="1">
    <citation type="submission" date="2017-12" db="EMBL/GenBank/DDBJ databases">
        <authorList>
            <consortium name="DOE Joint Genome Institute"/>
            <person name="Haridas S."/>
            <person name="Kjaerbolling I."/>
            <person name="Vesth T.C."/>
            <person name="Frisvad J.C."/>
            <person name="Nybo J.L."/>
            <person name="Theobald S."/>
            <person name="Kuo A."/>
            <person name="Bowyer P."/>
            <person name="Matsuda Y."/>
            <person name="Mondo S."/>
            <person name="Lyhne E.K."/>
            <person name="Kogle M.E."/>
            <person name="Clum A."/>
            <person name="Lipzen A."/>
            <person name="Salamov A."/>
            <person name="Ngan C.Y."/>
            <person name="Daum C."/>
            <person name="Chiniquy J."/>
            <person name="Barry K."/>
            <person name="LaButti K."/>
            <person name="Simmons B.A."/>
            <person name="Magnuson J.K."/>
            <person name="Mortensen U.H."/>
            <person name="Larsen T.O."/>
            <person name="Grigoriev I.V."/>
            <person name="Baker S.E."/>
            <person name="Andersen M.R."/>
            <person name="Nordberg H.P."/>
            <person name="Cantor M.N."/>
            <person name="Hua S.X."/>
        </authorList>
    </citation>
    <scope>NUCLEOTIDE SEQUENCE [LARGE SCALE GENOMIC DNA]</scope>
    <source>
        <strain evidence="6 7">CBS 102.13</strain>
    </source>
</reference>
<evidence type="ECO:0000256" key="2">
    <source>
        <dbReference type="ARBA" id="ARBA00011353"/>
    </source>
</evidence>
<feature type="compositionally biased region" description="Polar residues" evidence="4">
    <location>
        <begin position="11"/>
        <end position="24"/>
    </location>
</feature>
<dbReference type="PANTHER" id="PTHR22812">
    <property type="entry name" value="CHROMOBOX PROTEIN"/>
    <property type="match status" value="1"/>
</dbReference>
<evidence type="ECO:0000256" key="3">
    <source>
        <dbReference type="ARBA" id="ARBA00023242"/>
    </source>
</evidence>
<dbReference type="InterPro" id="IPR023780">
    <property type="entry name" value="Chromo_domain"/>
</dbReference>
<dbReference type="CDD" id="cd00024">
    <property type="entry name" value="CD_CSD"/>
    <property type="match status" value="1"/>
</dbReference>
<dbReference type="AlphaFoldDB" id="A0A2I2FKW0"/>
<name>A0A2I2FKW0_ASPCN</name>
<dbReference type="PROSITE" id="PS50013">
    <property type="entry name" value="CHROMO_2"/>
    <property type="match status" value="1"/>
</dbReference>
<evidence type="ECO:0000256" key="4">
    <source>
        <dbReference type="SAM" id="MobiDB-lite"/>
    </source>
</evidence>
<dbReference type="SMART" id="SM00298">
    <property type="entry name" value="CHROMO"/>
    <property type="match status" value="1"/>
</dbReference>
<dbReference type="Pfam" id="PF00385">
    <property type="entry name" value="Chromo"/>
    <property type="match status" value="1"/>
</dbReference>
<dbReference type="InterPro" id="IPR016197">
    <property type="entry name" value="Chromo-like_dom_sf"/>
</dbReference>
<dbReference type="EMBL" id="KZ559121">
    <property type="protein sequence ID" value="PLB41252.1"/>
    <property type="molecule type" value="Genomic_DNA"/>
</dbReference>
<dbReference type="InterPro" id="IPR051219">
    <property type="entry name" value="Heterochromatin_chromo-domain"/>
</dbReference>
<dbReference type="SUPFAM" id="SSF54160">
    <property type="entry name" value="Chromo domain-like"/>
    <property type="match status" value="2"/>
</dbReference>
<feature type="compositionally biased region" description="Acidic residues" evidence="4">
    <location>
        <begin position="33"/>
        <end position="46"/>
    </location>
</feature>
<dbReference type="Gene3D" id="2.40.50.40">
    <property type="match status" value="2"/>
</dbReference>
<dbReference type="OrthoDB" id="433924at2759"/>
<comment type="subcellular location">
    <subcellularLocation>
        <location evidence="1">Nucleus</location>
    </subcellularLocation>
</comment>
<dbReference type="STRING" id="41067.A0A2I2FKW0"/>
<dbReference type="RefSeq" id="XP_024675264.1">
    <property type="nucleotide sequence ID" value="XM_024820937.1"/>
</dbReference>
<dbReference type="SMART" id="SM00300">
    <property type="entry name" value="ChSh"/>
    <property type="match status" value="1"/>
</dbReference>
<dbReference type="Pfam" id="PF01393">
    <property type="entry name" value="Chromo_shadow"/>
    <property type="match status" value="1"/>
</dbReference>
<feature type="region of interest" description="Disordered" evidence="4">
    <location>
        <begin position="80"/>
        <end position="170"/>
    </location>
</feature>